<organism evidence="8 9">
    <name type="scientific">Photorhabdus stackebrandtii</name>
    <dbReference type="NCBI Taxonomy" id="1123042"/>
    <lineage>
        <taxon>Bacteria</taxon>
        <taxon>Pseudomonadati</taxon>
        <taxon>Pseudomonadota</taxon>
        <taxon>Gammaproteobacteria</taxon>
        <taxon>Enterobacterales</taxon>
        <taxon>Morganellaceae</taxon>
        <taxon>Photorhabdus</taxon>
    </lineage>
</organism>
<evidence type="ECO:0000256" key="6">
    <source>
        <dbReference type="ARBA" id="ARBA00049880"/>
    </source>
</evidence>
<reference evidence="8 9" key="1">
    <citation type="submission" date="2018-02" db="EMBL/GenBank/DDBJ databases">
        <authorList>
            <person name="Machado R.A."/>
        </authorList>
    </citation>
    <scope>NUCLEOTIDE SEQUENCE [LARGE SCALE GENOMIC DNA]</scope>
    <source>
        <strain evidence="8 9">DSM 23271</strain>
    </source>
</reference>
<keyword evidence="5" id="KW-0012">Acyltransferase</keyword>
<evidence type="ECO:0000256" key="3">
    <source>
        <dbReference type="ARBA" id="ARBA00022649"/>
    </source>
</evidence>
<gene>
    <name evidence="8" type="ORF">C5470_18760</name>
</gene>
<dbReference type="GO" id="GO:0016747">
    <property type="term" value="F:acyltransferase activity, transferring groups other than amino-acyl groups"/>
    <property type="evidence" value="ECO:0007669"/>
    <property type="project" value="InterPro"/>
</dbReference>
<evidence type="ECO:0000313" key="8">
    <source>
        <dbReference type="EMBL" id="NHB98290.1"/>
    </source>
</evidence>
<name>A0A7X5QPV3_9GAMM</name>
<evidence type="ECO:0000256" key="2">
    <source>
        <dbReference type="ARBA" id="ARBA00022491"/>
    </source>
</evidence>
<accession>A0A7X5QPV3</accession>
<dbReference type="Proteomes" id="UP000547931">
    <property type="component" value="Unassembled WGS sequence"/>
</dbReference>
<proteinExistence type="inferred from homology"/>
<feature type="domain" description="N-acetyltransferase" evidence="7">
    <location>
        <begin position="21"/>
        <end position="125"/>
    </location>
</feature>
<evidence type="ECO:0000256" key="5">
    <source>
        <dbReference type="ARBA" id="ARBA00023315"/>
    </source>
</evidence>
<dbReference type="PANTHER" id="PTHR36449">
    <property type="entry name" value="ACETYLTRANSFERASE-RELATED"/>
    <property type="match status" value="1"/>
</dbReference>
<evidence type="ECO:0000256" key="1">
    <source>
        <dbReference type="ARBA" id="ARBA00009342"/>
    </source>
</evidence>
<comment type="catalytic activity">
    <reaction evidence="6">
        <text>glycyl-tRNA(Gly) + acetyl-CoA = N-acetylglycyl-tRNA(Gly) + CoA + H(+)</text>
        <dbReference type="Rhea" id="RHEA:81867"/>
        <dbReference type="Rhea" id="RHEA-COMP:9683"/>
        <dbReference type="Rhea" id="RHEA-COMP:19766"/>
        <dbReference type="ChEBI" id="CHEBI:15378"/>
        <dbReference type="ChEBI" id="CHEBI:57287"/>
        <dbReference type="ChEBI" id="CHEBI:57288"/>
        <dbReference type="ChEBI" id="CHEBI:78522"/>
        <dbReference type="ChEBI" id="CHEBI:232036"/>
    </reaction>
</comment>
<keyword evidence="9" id="KW-1185">Reference proteome</keyword>
<dbReference type="AlphaFoldDB" id="A0A7X5QPV3"/>
<dbReference type="InterPro" id="IPR016181">
    <property type="entry name" value="Acyl_CoA_acyltransferase"/>
</dbReference>
<comment type="caution">
    <text evidence="8">The sequence shown here is derived from an EMBL/GenBank/DDBJ whole genome shotgun (WGS) entry which is preliminary data.</text>
</comment>
<dbReference type="EMBL" id="PUJV01000031">
    <property type="protein sequence ID" value="NHB98290.1"/>
    <property type="molecule type" value="Genomic_DNA"/>
</dbReference>
<evidence type="ECO:0000256" key="4">
    <source>
        <dbReference type="ARBA" id="ARBA00022679"/>
    </source>
</evidence>
<sequence length="141" mass="15848">MDSLNEYIQKQAKQDVKRRISQVFVATNAIEPNKIVGYYTLSSLSIDLSDLPLHLTKKLPHRPVPAALLGKLAVSQEAQRYGIGRMLLADAIKRTLAITDIAIYAIIVDALEEAQNFYEQYGFQPLITGENRLFLKLKSIC</sequence>
<dbReference type="Pfam" id="PF13508">
    <property type="entry name" value="Acetyltransf_7"/>
    <property type="match status" value="1"/>
</dbReference>
<protein>
    <submittedName>
        <fullName evidence="8">GNAT family N-acetyltransferase</fullName>
    </submittedName>
</protein>
<dbReference type="InterPro" id="IPR000182">
    <property type="entry name" value="GNAT_dom"/>
</dbReference>
<dbReference type="Gene3D" id="3.40.630.30">
    <property type="match status" value="1"/>
</dbReference>
<evidence type="ECO:0000313" key="9">
    <source>
        <dbReference type="Proteomes" id="UP000547931"/>
    </source>
</evidence>
<keyword evidence="4 8" id="KW-0808">Transferase</keyword>
<evidence type="ECO:0000259" key="7">
    <source>
        <dbReference type="Pfam" id="PF13508"/>
    </source>
</evidence>
<keyword evidence="2" id="KW-0678">Repressor</keyword>
<keyword evidence="3" id="KW-1277">Toxin-antitoxin system</keyword>
<dbReference type="PANTHER" id="PTHR36449:SF1">
    <property type="entry name" value="ACETYLTRANSFERASE"/>
    <property type="match status" value="1"/>
</dbReference>
<dbReference type="SUPFAM" id="SSF55729">
    <property type="entry name" value="Acyl-CoA N-acyltransferases (Nat)"/>
    <property type="match status" value="1"/>
</dbReference>
<comment type="similarity">
    <text evidence="1">Belongs to the acetyltransferase family. GNAT subfamily.</text>
</comment>